<comment type="function">
    <text evidence="3">Binds together with bS18 to 16S ribosomal RNA.</text>
</comment>
<dbReference type="HAMAP" id="MF_00360">
    <property type="entry name" value="Ribosomal_bS6"/>
    <property type="match status" value="1"/>
</dbReference>
<dbReference type="Pfam" id="PF01250">
    <property type="entry name" value="Ribosomal_S6"/>
    <property type="match status" value="1"/>
</dbReference>
<evidence type="ECO:0000313" key="5">
    <source>
        <dbReference type="EMBL" id="SDC57783.1"/>
    </source>
</evidence>
<dbReference type="Proteomes" id="UP000199322">
    <property type="component" value="Unassembled WGS sequence"/>
</dbReference>
<keyword evidence="7" id="KW-1185">Reference proteome</keyword>
<dbReference type="CDD" id="cd00473">
    <property type="entry name" value="bS6"/>
    <property type="match status" value="1"/>
</dbReference>
<dbReference type="SUPFAM" id="SSF54995">
    <property type="entry name" value="Ribosomal protein S6"/>
    <property type="match status" value="1"/>
</dbReference>
<dbReference type="STRING" id="28234.SAMN04488588_1345"/>
<dbReference type="GO" id="GO:0003735">
    <property type="term" value="F:structural constituent of ribosome"/>
    <property type="evidence" value="ECO:0007669"/>
    <property type="project" value="InterPro"/>
</dbReference>
<keyword evidence="3" id="KW-0694">RNA-binding</keyword>
<dbReference type="InterPro" id="IPR014717">
    <property type="entry name" value="Transl_elong_EF1B/ribsomal_bS6"/>
</dbReference>
<reference evidence="5 7" key="1">
    <citation type="submission" date="2016-10" db="EMBL/GenBank/DDBJ databases">
        <authorList>
            <person name="de Groot N.N."/>
        </authorList>
    </citation>
    <scope>NUCLEOTIDE SEQUENCE [LARGE SCALE GENOMIC DNA]</scope>
    <source>
        <strain evidence="5 7">WG14</strain>
    </source>
</reference>
<dbReference type="EMBL" id="SRME01000005">
    <property type="protein sequence ID" value="TGG87380.1"/>
    <property type="molecule type" value="Genomic_DNA"/>
</dbReference>
<accession>A0A1G6MQF3</accession>
<dbReference type="EMBL" id="FMYV01000005">
    <property type="protein sequence ID" value="SDC57783.1"/>
    <property type="molecule type" value="Genomic_DNA"/>
</dbReference>
<dbReference type="GO" id="GO:0070181">
    <property type="term" value="F:small ribosomal subunit rRNA binding"/>
    <property type="evidence" value="ECO:0007669"/>
    <property type="project" value="TreeGrafter"/>
</dbReference>
<dbReference type="InterPro" id="IPR020814">
    <property type="entry name" value="Ribosomal_S6_plastid/chlpt"/>
</dbReference>
<feature type="region of interest" description="Disordered" evidence="4">
    <location>
        <begin position="103"/>
        <end position="126"/>
    </location>
</feature>
<organism evidence="5 7">
    <name type="scientific">Geotoga petraea</name>
    <dbReference type="NCBI Taxonomy" id="28234"/>
    <lineage>
        <taxon>Bacteria</taxon>
        <taxon>Thermotogati</taxon>
        <taxon>Thermotogota</taxon>
        <taxon>Thermotogae</taxon>
        <taxon>Petrotogales</taxon>
        <taxon>Petrotogaceae</taxon>
        <taxon>Geotoga</taxon>
    </lineage>
</organism>
<evidence type="ECO:0000256" key="2">
    <source>
        <dbReference type="ARBA" id="ARBA00035294"/>
    </source>
</evidence>
<dbReference type="GO" id="GO:1990904">
    <property type="term" value="C:ribonucleoprotein complex"/>
    <property type="evidence" value="ECO:0007669"/>
    <property type="project" value="UniProtKB-KW"/>
</dbReference>
<reference evidence="6 8" key="2">
    <citation type="submission" date="2019-04" db="EMBL/GenBank/DDBJ databases">
        <title>Draft genome sequence data and analysis of a Fermenting Bacterium, Geotoga petraea strain HO-Geo1, isolated from heavy-oil petroleum reservoir in Russia.</title>
        <authorList>
            <person name="Grouzdev D.S."/>
            <person name="Semenova E.M."/>
            <person name="Sokolova D.S."/>
            <person name="Tourova T.P."/>
            <person name="Poltaraus A.B."/>
            <person name="Nazina T.N."/>
        </authorList>
    </citation>
    <scope>NUCLEOTIDE SEQUENCE [LARGE SCALE GENOMIC DNA]</scope>
    <source>
        <strain evidence="6 8">HO-Geo1</strain>
    </source>
</reference>
<dbReference type="InterPro" id="IPR000529">
    <property type="entry name" value="Ribosomal_bS6"/>
</dbReference>
<gene>
    <name evidence="3 6" type="primary">rpsF</name>
    <name evidence="6" type="ORF">E4650_08745</name>
    <name evidence="5" type="ORF">SAMN04488588_1345</name>
</gene>
<dbReference type="Gene3D" id="3.30.70.60">
    <property type="match status" value="1"/>
</dbReference>
<dbReference type="GO" id="GO:0005737">
    <property type="term" value="C:cytoplasm"/>
    <property type="evidence" value="ECO:0007669"/>
    <property type="project" value="UniProtKB-ARBA"/>
</dbReference>
<dbReference type="OrthoDB" id="9812702at2"/>
<dbReference type="GO" id="GO:0005840">
    <property type="term" value="C:ribosome"/>
    <property type="evidence" value="ECO:0007669"/>
    <property type="project" value="UniProtKB-KW"/>
</dbReference>
<evidence type="ECO:0000256" key="3">
    <source>
        <dbReference type="HAMAP-Rule" id="MF_00360"/>
    </source>
</evidence>
<dbReference type="NCBIfam" id="TIGR00166">
    <property type="entry name" value="S6"/>
    <property type="match status" value="1"/>
</dbReference>
<protein>
    <recommendedName>
        <fullName evidence="2 3">Small ribosomal subunit protein bS6</fullName>
    </recommendedName>
</protein>
<name>A0A1G6MQF3_9BACT</name>
<proteinExistence type="inferred from homology"/>
<dbReference type="Proteomes" id="UP000297288">
    <property type="component" value="Unassembled WGS sequence"/>
</dbReference>
<evidence type="ECO:0000256" key="1">
    <source>
        <dbReference type="ARBA" id="ARBA00009512"/>
    </source>
</evidence>
<dbReference type="InterPro" id="IPR035980">
    <property type="entry name" value="Ribosomal_bS6_sf"/>
</dbReference>
<keyword evidence="3 5" id="KW-0689">Ribosomal protein</keyword>
<evidence type="ECO:0000313" key="7">
    <source>
        <dbReference type="Proteomes" id="UP000199322"/>
    </source>
</evidence>
<dbReference type="AlphaFoldDB" id="A0A1G6MQF3"/>
<sequence length="126" mass="15004">MARERFYETMIVIKPTLSEEERTNLTEKVKGWITDTVDGTIEEEKRWGLRKFAYRTQKENLNEGDYTYFVYKANPEKINTLDERFHITQDIVRHLTIRREDLDKKAKSKESNITVEEPVSEENSAE</sequence>
<dbReference type="PANTHER" id="PTHR21011:SF1">
    <property type="entry name" value="SMALL RIBOSOMAL SUBUNIT PROTEIN BS6M"/>
    <property type="match status" value="1"/>
</dbReference>
<dbReference type="PANTHER" id="PTHR21011">
    <property type="entry name" value="MITOCHONDRIAL 28S RIBOSOMAL PROTEIN S6"/>
    <property type="match status" value="1"/>
</dbReference>
<comment type="similarity">
    <text evidence="1 3">Belongs to the bacterial ribosomal protein bS6 family.</text>
</comment>
<dbReference type="GO" id="GO:0006412">
    <property type="term" value="P:translation"/>
    <property type="evidence" value="ECO:0007669"/>
    <property type="project" value="UniProtKB-UniRule"/>
</dbReference>
<evidence type="ECO:0000313" key="6">
    <source>
        <dbReference type="EMBL" id="TGG87380.1"/>
    </source>
</evidence>
<dbReference type="RefSeq" id="WP_091403931.1">
    <property type="nucleotide sequence ID" value="NZ_FMYV01000005.1"/>
</dbReference>
<keyword evidence="3" id="KW-0699">rRNA-binding</keyword>
<keyword evidence="3" id="KW-0687">Ribonucleoprotein</keyword>
<evidence type="ECO:0000313" key="8">
    <source>
        <dbReference type="Proteomes" id="UP000297288"/>
    </source>
</evidence>
<evidence type="ECO:0000256" key="4">
    <source>
        <dbReference type="SAM" id="MobiDB-lite"/>
    </source>
</evidence>